<dbReference type="FunFam" id="2.70.70.10:FF:000019">
    <property type="entry name" value="M23 family peptidase"/>
    <property type="match status" value="1"/>
</dbReference>
<dbReference type="CDD" id="cd12797">
    <property type="entry name" value="M23_peptidase"/>
    <property type="match status" value="1"/>
</dbReference>
<dbReference type="Gene3D" id="2.70.70.10">
    <property type="entry name" value="Glucose Permease (Domain IIA)"/>
    <property type="match status" value="1"/>
</dbReference>
<dbReference type="PANTHER" id="PTHR21666">
    <property type="entry name" value="PEPTIDASE-RELATED"/>
    <property type="match status" value="1"/>
</dbReference>
<accession>A0A9X3AR65</accession>
<organism evidence="3 4">
    <name type="scientific">Shewanella holmiensis</name>
    <dbReference type="NCBI Taxonomy" id="2952222"/>
    <lineage>
        <taxon>Bacteria</taxon>
        <taxon>Pseudomonadati</taxon>
        <taxon>Pseudomonadota</taxon>
        <taxon>Gammaproteobacteria</taxon>
        <taxon>Alteromonadales</taxon>
        <taxon>Shewanellaceae</taxon>
        <taxon>Shewanella</taxon>
    </lineage>
</organism>
<dbReference type="InterPro" id="IPR011055">
    <property type="entry name" value="Dup_hybrid_motif"/>
</dbReference>
<feature type="chain" id="PRO_5040985123" evidence="1">
    <location>
        <begin position="22"/>
        <end position="282"/>
    </location>
</feature>
<sequence length="282" mass="30703">MRLYSAVFGTFWGLLFISSAAAEVTFEGKFEQGALVRGTVPIGSQITLNGEPVKVTAKGQFAIGFDRDAKAEQMFEVIYPTGMTELKPLNVTAREYKIDRVTGISTKIMKPDPVAQKRAAEDAKQTRAARSTFIENDAFMQDFIWPVTGRISGVYGSQRVYNDVPGNPHFGVDVARPTGTVVVAPADGVITLAVADMFYSGGTLIIDHGYGVSSTFLHLSKLYPKVGDKVIQGQKLAEIGATGRVTGPHLDWRLNWFQMRLDPVSIVPAMSSVLAAEKRPTK</sequence>
<dbReference type="InterPro" id="IPR016047">
    <property type="entry name" value="M23ase_b-sheet_dom"/>
</dbReference>
<keyword evidence="1" id="KW-0732">Signal</keyword>
<evidence type="ECO:0000259" key="2">
    <source>
        <dbReference type="Pfam" id="PF01551"/>
    </source>
</evidence>
<gene>
    <name evidence="3" type="ORF">NE535_15875</name>
</gene>
<dbReference type="EMBL" id="JAMTCD010000026">
    <property type="protein sequence ID" value="MCT7943246.1"/>
    <property type="molecule type" value="Genomic_DNA"/>
</dbReference>
<dbReference type="SUPFAM" id="SSF51261">
    <property type="entry name" value="Duplicated hybrid motif"/>
    <property type="match status" value="1"/>
</dbReference>
<feature type="signal peptide" evidence="1">
    <location>
        <begin position="1"/>
        <end position="21"/>
    </location>
</feature>
<protein>
    <submittedName>
        <fullName evidence="3">M23 family metallopeptidase</fullName>
    </submittedName>
</protein>
<dbReference type="InterPro" id="IPR050570">
    <property type="entry name" value="Cell_wall_metabolism_enzyme"/>
</dbReference>
<dbReference type="GO" id="GO:0004222">
    <property type="term" value="F:metalloendopeptidase activity"/>
    <property type="evidence" value="ECO:0007669"/>
    <property type="project" value="TreeGrafter"/>
</dbReference>
<keyword evidence="4" id="KW-1185">Reference proteome</keyword>
<evidence type="ECO:0000313" key="4">
    <source>
        <dbReference type="Proteomes" id="UP001155546"/>
    </source>
</evidence>
<name>A0A9X3AR65_9GAMM</name>
<dbReference type="RefSeq" id="WP_261299584.1">
    <property type="nucleotide sequence ID" value="NZ_JAMTCD010000026.1"/>
</dbReference>
<dbReference type="PANTHER" id="PTHR21666:SF285">
    <property type="entry name" value="M23 FAMILY METALLOPEPTIDASE"/>
    <property type="match status" value="1"/>
</dbReference>
<feature type="domain" description="M23ase beta-sheet core" evidence="2">
    <location>
        <begin position="168"/>
        <end position="263"/>
    </location>
</feature>
<evidence type="ECO:0000256" key="1">
    <source>
        <dbReference type="SAM" id="SignalP"/>
    </source>
</evidence>
<dbReference type="Proteomes" id="UP001155546">
    <property type="component" value="Unassembled WGS sequence"/>
</dbReference>
<comment type="caution">
    <text evidence="3">The sequence shown here is derived from an EMBL/GenBank/DDBJ whole genome shotgun (WGS) entry which is preliminary data.</text>
</comment>
<dbReference type="Pfam" id="PF01551">
    <property type="entry name" value="Peptidase_M23"/>
    <property type="match status" value="1"/>
</dbReference>
<evidence type="ECO:0000313" key="3">
    <source>
        <dbReference type="EMBL" id="MCT7943246.1"/>
    </source>
</evidence>
<proteinExistence type="predicted"/>
<reference evidence="3" key="1">
    <citation type="journal article" date="2023" name="Int. J. Syst. Evol. Microbiol.">
        <title>&lt;i&gt;Shewanella septentrionalis&lt;/i&gt; sp. nov. and &lt;i&gt;Shewanella holmiensis&lt;/i&gt; sp. nov., isolated from Baltic Sea water and sediments.</title>
        <authorList>
            <person name="Martin-Rodriguez A.J."/>
            <person name="Thorell K."/>
            <person name="Joffre E."/>
            <person name="Jensie-Markopoulos S."/>
            <person name="Moore E.R.B."/>
            <person name="Sjoling A."/>
        </authorList>
    </citation>
    <scope>NUCLEOTIDE SEQUENCE</scope>
    <source>
        <strain evidence="3">SP1S2-7</strain>
    </source>
</reference>
<dbReference type="AlphaFoldDB" id="A0A9X3AR65"/>